<dbReference type="Pfam" id="PF00724">
    <property type="entry name" value="Oxidored_FMN"/>
    <property type="match status" value="1"/>
</dbReference>
<evidence type="ECO:0000313" key="5">
    <source>
        <dbReference type="EMBL" id="QDW66923.1"/>
    </source>
</evidence>
<dbReference type="OrthoDB" id="8523426at2"/>
<sequence>MNSLFDRYDLRGLELRNRIVMAPMTRSRAITTVPDALTATYYAQRAGAGLIVTEGAQVSEQARGYLFTPGLHSKAQTAGWKAVTAAVHAEGGALFAQIWHVGRLSHVSLQPGGRAPVGPVAKAAEGVHAFGYREDGTPGQMPVSTPRALAANELPGITADFVAAARNAIEAGFDGIEIHGANGYLFEQFINGGLNIRDDAYGGDDVGNRLRFVLETVDAVAAAIGSHRVGIRLSPFNRVFDMPAFDGEAGTWLTLARELAARELAYVHLSNREAIVRAAGEGFLATFRETCGGGTTLILAGNYTREGAAADVAAGVADLVAFGRPFIANPDLVERLRNDWPLAEGDGATFYGGSAAGYTDYPAYRAAAGAESEAEPA</sequence>
<protein>
    <submittedName>
        <fullName evidence="5">Alkene reductase</fullName>
    </submittedName>
</protein>
<evidence type="ECO:0000256" key="2">
    <source>
        <dbReference type="ARBA" id="ARBA00005979"/>
    </source>
</evidence>
<dbReference type="SUPFAM" id="SSF51395">
    <property type="entry name" value="FMN-linked oxidoreductases"/>
    <property type="match status" value="1"/>
</dbReference>
<keyword evidence="6" id="KW-1185">Reference proteome</keyword>
<evidence type="ECO:0000256" key="1">
    <source>
        <dbReference type="ARBA" id="ARBA00001917"/>
    </source>
</evidence>
<dbReference type="GO" id="GO:0010181">
    <property type="term" value="F:FMN binding"/>
    <property type="evidence" value="ECO:0007669"/>
    <property type="project" value="InterPro"/>
</dbReference>
<name>A0A518N4S6_9GAMM</name>
<dbReference type="KEGG" id="lug:FPZ22_08485"/>
<dbReference type="GO" id="GO:0005829">
    <property type="term" value="C:cytosol"/>
    <property type="evidence" value="ECO:0007669"/>
    <property type="project" value="UniProtKB-ARBA"/>
</dbReference>
<dbReference type="Gene3D" id="3.20.20.70">
    <property type="entry name" value="Aldolase class I"/>
    <property type="match status" value="1"/>
</dbReference>
<gene>
    <name evidence="5" type="ORF">FPZ22_08485</name>
</gene>
<dbReference type="InterPro" id="IPR045247">
    <property type="entry name" value="Oye-like"/>
</dbReference>
<evidence type="ECO:0000259" key="4">
    <source>
        <dbReference type="Pfam" id="PF00724"/>
    </source>
</evidence>
<accession>A0A518N4S6</accession>
<dbReference type="FunFam" id="3.20.20.70:FF:000059">
    <property type="entry name" value="N-ethylmaleimide reductase, FMN-linked"/>
    <property type="match status" value="1"/>
</dbReference>
<dbReference type="InterPro" id="IPR013785">
    <property type="entry name" value="Aldolase_TIM"/>
</dbReference>
<feature type="domain" description="NADH:flavin oxidoreductase/NADH oxidase N-terminal" evidence="4">
    <location>
        <begin position="4"/>
        <end position="340"/>
    </location>
</feature>
<dbReference type="CDD" id="cd02933">
    <property type="entry name" value="OYE_like_FMN"/>
    <property type="match status" value="1"/>
</dbReference>
<organism evidence="5 6">
    <name type="scientific">Luteimonas granuli</name>
    <dbReference type="NCBI Taxonomy" id="1176533"/>
    <lineage>
        <taxon>Bacteria</taxon>
        <taxon>Pseudomonadati</taxon>
        <taxon>Pseudomonadota</taxon>
        <taxon>Gammaproteobacteria</taxon>
        <taxon>Lysobacterales</taxon>
        <taxon>Lysobacteraceae</taxon>
        <taxon>Luteimonas</taxon>
    </lineage>
</organism>
<dbReference type="InterPro" id="IPR001155">
    <property type="entry name" value="OxRdtase_FMN_N"/>
</dbReference>
<evidence type="ECO:0000313" key="6">
    <source>
        <dbReference type="Proteomes" id="UP000316584"/>
    </source>
</evidence>
<proteinExistence type="inferred from homology"/>
<dbReference type="GO" id="GO:0016628">
    <property type="term" value="F:oxidoreductase activity, acting on the CH-CH group of donors, NAD or NADP as acceptor"/>
    <property type="evidence" value="ECO:0007669"/>
    <property type="project" value="UniProtKB-ARBA"/>
</dbReference>
<dbReference type="PANTHER" id="PTHR22893">
    <property type="entry name" value="NADH OXIDOREDUCTASE-RELATED"/>
    <property type="match status" value="1"/>
</dbReference>
<dbReference type="PANTHER" id="PTHR22893:SF91">
    <property type="entry name" value="NADPH DEHYDROGENASE 2-RELATED"/>
    <property type="match status" value="1"/>
</dbReference>
<dbReference type="AlphaFoldDB" id="A0A518N4S6"/>
<evidence type="ECO:0000256" key="3">
    <source>
        <dbReference type="ARBA" id="ARBA00023002"/>
    </source>
</evidence>
<comment type="similarity">
    <text evidence="2">Belongs to the NADH:flavin oxidoreductase/NADH oxidase family.</text>
</comment>
<keyword evidence="3" id="KW-0560">Oxidoreductase</keyword>
<dbReference type="RefSeq" id="WP_144892120.1">
    <property type="nucleotide sequence ID" value="NZ_CP042218.1"/>
</dbReference>
<dbReference type="EMBL" id="CP042218">
    <property type="protein sequence ID" value="QDW66923.1"/>
    <property type="molecule type" value="Genomic_DNA"/>
</dbReference>
<dbReference type="Proteomes" id="UP000316584">
    <property type="component" value="Chromosome"/>
</dbReference>
<reference evidence="5 6" key="1">
    <citation type="submission" date="2019-07" db="EMBL/GenBank/DDBJ databases">
        <title>Full genome sequence of Luteimonas sp. Gr-4.</title>
        <authorList>
            <person name="Im W.-T."/>
        </authorList>
    </citation>
    <scope>NUCLEOTIDE SEQUENCE [LARGE SCALE GENOMIC DNA]</scope>
    <source>
        <strain evidence="5 6">Gr-4</strain>
    </source>
</reference>
<comment type="cofactor">
    <cofactor evidence="1">
        <name>FMN</name>
        <dbReference type="ChEBI" id="CHEBI:58210"/>
    </cofactor>
</comment>